<reference evidence="2 3" key="1">
    <citation type="submission" date="2019-11" db="EMBL/GenBank/DDBJ databases">
        <title>Bacillus lacus genome.</title>
        <authorList>
            <person name="Allen C.J."/>
            <person name="Newman J.D."/>
        </authorList>
    </citation>
    <scope>NUCLEOTIDE SEQUENCE [LARGE SCALE GENOMIC DNA]</scope>
    <source>
        <strain evidence="2 3">KCTC 33946</strain>
    </source>
</reference>
<keyword evidence="3" id="KW-1185">Reference proteome</keyword>
<feature type="compositionally biased region" description="Basic and acidic residues" evidence="1">
    <location>
        <begin position="40"/>
        <end position="53"/>
    </location>
</feature>
<evidence type="ECO:0008006" key="4">
    <source>
        <dbReference type="Google" id="ProtNLM"/>
    </source>
</evidence>
<feature type="region of interest" description="Disordered" evidence="1">
    <location>
        <begin position="73"/>
        <end position="118"/>
    </location>
</feature>
<dbReference type="RefSeq" id="WP_154309176.1">
    <property type="nucleotide sequence ID" value="NZ_WKKI01000042.1"/>
</dbReference>
<comment type="caution">
    <text evidence="2">The sequence shown here is derived from an EMBL/GenBank/DDBJ whole genome shotgun (WGS) entry which is preliminary data.</text>
</comment>
<feature type="compositionally biased region" description="Basic and acidic residues" evidence="1">
    <location>
        <begin position="91"/>
        <end position="109"/>
    </location>
</feature>
<accession>A0A7X2M153</accession>
<protein>
    <recommendedName>
        <fullName evidence="4">Spore coat protein CotO</fullName>
    </recommendedName>
</protein>
<dbReference type="EMBL" id="WKKI01000042">
    <property type="protein sequence ID" value="MRX73714.1"/>
    <property type="molecule type" value="Genomic_DNA"/>
</dbReference>
<evidence type="ECO:0000313" key="3">
    <source>
        <dbReference type="Proteomes" id="UP000448867"/>
    </source>
</evidence>
<sequence length="194" mass="21716">MSNNNNELGRQPLMYIVQPEYQKIDPDMQSVVIKKKKQKKSADTKSQETEKEAAAVVKEAVVAAAEPEAAALPVPEEAVEAAEAGSFAAEQENRNEDKVLADAETERRERISKRKGERNRKPLHTMSVLEKIDFFAKLPVNMPRTLCQIETESEILRGIILSEENGEVTIRNVKSSQQEVLKAEEIKAINLLGF</sequence>
<organism evidence="2 3">
    <name type="scientific">Metabacillus lacus</name>
    <dbReference type="NCBI Taxonomy" id="1983721"/>
    <lineage>
        <taxon>Bacteria</taxon>
        <taxon>Bacillati</taxon>
        <taxon>Bacillota</taxon>
        <taxon>Bacilli</taxon>
        <taxon>Bacillales</taxon>
        <taxon>Bacillaceae</taxon>
        <taxon>Metabacillus</taxon>
    </lineage>
</organism>
<dbReference type="OrthoDB" id="2970540at2"/>
<name>A0A7X2M153_9BACI</name>
<dbReference type="InterPro" id="IPR025439">
    <property type="entry name" value="Spore_coat_CotO"/>
</dbReference>
<evidence type="ECO:0000256" key="1">
    <source>
        <dbReference type="SAM" id="MobiDB-lite"/>
    </source>
</evidence>
<feature type="region of interest" description="Disordered" evidence="1">
    <location>
        <begin position="33"/>
        <end position="53"/>
    </location>
</feature>
<feature type="compositionally biased region" description="Low complexity" evidence="1">
    <location>
        <begin position="73"/>
        <end position="84"/>
    </location>
</feature>
<dbReference type="Proteomes" id="UP000448867">
    <property type="component" value="Unassembled WGS sequence"/>
</dbReference>
<dbReference type="Pfam" id="PF14153">
    <property type="entry name" value="Spore_coat_CotO"/>
    <property type="match status" value="1"/>
</dbReference>
<dbReference type="AlphaFoldDB" id="A0A7X2M153"/>
<gene>
    <name evidence="2" type="ORF">GJU40_16355</name>
</gene>
<evidence type="ECO:0000313" key="2">
    <source>
        <dbReference type="EMBL" id="MRX73714.1"/>
    </source>
</evidence>
<proteinExistence type="predicted"/>